<feature type="compositionally biased region" description="Low complexity" evidence="1">
    <location>
        <begin position="92"/>
        <end position="101"/>
    </location>
</feature>
<dbReference type="InterPro" id="IPR016181">
    <property type="entry name" value="Acyl_CoA_acyltransferase"/>
</dbReference>
<protein>
    <recommendedName>
        <fullName evidence="4">N-acetyltransferase domain-containing protein</fullName>
    </recommendedName>
</protein>
<sequence>MVIRPAQRSDLTPAAKVCAKAFFDTELFGEVIHPYRHQYPDDMHLYWLQTFRRGLNRKDNYILVASVSEPGESQPRIVGVAQWIRRRARAGSQDQSSSKSSEQNKAEEEQEELPPNRAADPAKLDVLQRVGPFVDHKWSGTVNERKLGI</sequence>
<dbReference type="AlphaFoldDB" id="A0A3M6XP41"/>
<evidence type="ECO:0000313" key="3">
    <source>
        <dbReference type="Proteomes" id="UP000282582"/>
    </source>
</evidence>
<evidence type="ECO:0000313" key="2">
    <source>
        <dbReference type="EMBL" id="RMX92200.1"/>
    </source>
</evidence>
<dbReference type="Gene3D" id="3.40.630.30">
    <property type="match status" value="1"/>
</dbReference>
<evidence type="ECO:0000256" key="1">
    <source>
        <dbReference type="SAM" id="MobiDB-lite"/>
    </source>
</evidence>
<accession>A0A3M6XP41</accession>
<feature type="region of interest" description="Disordered" evidence="1">
    <location>
        <begin position="88"/>
        <end position="124"/>
    </location>
</feature>
<dbReference type="Proteomes" id="UP000282582">
    <property type="component" value="Unassembled WGS sequence"/>
</dbReference>
<comment type="caution">
    <text evidence="2">The sequence shown here is derived from an EMBL/GenBank/DDBJ whole genome shotgun (WGS) entry which is preliminary data.</text>
</comment>
<name>A0A3M6XP41_HORWE</name>
<evidence type="ECO:0008006" key="4">
    <source>
        <dbReference type="Google" id="ProtNLM"/>
    </source>
</evidence>
<dbReference type="EMBL" id="QWIK01001819">
    <property type="protein sequence ID" value="RMX92200.1"/>
    <property type="molecule type" value="Genomic_DNA"/>
</dbReference>
<gene>
    <name evidence="2" type="ORF">D0868_13544</name>
</gene>
<organism evidence="2 3">
    <name type="scientific">Hortaea werneckii</name>
    <name type="common">Black yeast</name>
    <name type="synonym">Cladosporium werneckii</name>
    <dbReference type="NCBI Taxonomy" id="91943"/>
    <lineage>
        <taxon>Eukaryota</taxon>
        <taxon>Fungi</taxon>
        <taxon>Dikarya</taxon>
        <taxon>Ascomycota</taxon>
        <taxon>Pezizomycotina</taxon>
        <taxon>Dothideomycetes</taxon>
        <taxon>Dothideomycetidae</taxon>
        <taxon>Mycosphaerellales</taxon>
        <taxon>Teratosphaeriaceae</taxon>
        <taxon>Hortaea</taxon>
    </lineage>
</organism>
<dbReference type="SUPFAM" id="SSF55729">
    <property type="entry name" value="Acyl-CoA N-acyltransferases (Nat)"/>
    <property type="match status" value="1"/>
</dbReference>
<proteinExistence type="predicted"/>
<reference evidence="2 3" key="1">
    <citation type="journal article" date="2018" name="BMC Genomics">
        <title>Genomic evidence for intraspecific hybridization in a clonal and extremely halotolerant yeast.</title>
        <authorList>
            <person name="Gostincar C."/>
            <person name="Stajich J.E."/>
            <person name="Zupancic J."/>
            <person name="Zalar P."/>
            <person name="Gunde-Cimerman N."/>
        </authorList>
    </citation>
    <scope>NUCLEOTIDE SEQUENCE [LARGE SCALE GENOMIC DNA]</scope>
    <source>
        <strain evidence="2 3">EXF-6654</strain>
    </source>
</reference>